<dbReference type="InterPro" id="IPR032799">
    <property type="entry name" value="TAXi_C"/>
</dbReference>
<feature type="domain" description="Xylanase inhibitor N-terminal" evidence="6">
    <location>
        <begin position="101"/>
        <end position="149"/>
    </location>
</feature>
<keyword evidence="2" id="KW-0645">Protease</keyword>
<dbReference type="Pfam" id="PF14541">
    <property type="entry name" value="TAXi_C"/>
    <property type="match status" value="1"/>
</dbReference>
<dbReference type="GO" id="GO:0006508">
    <property type="term" value="P:proteolysis"/>
    <property type="evidence" value="ECO:0007669"/>
    <property type="project" value="UniProtKB-KW"/>
</dbReference>
<protein>
    <recommendedName>
        <fullName evidence="9">Peptidase A1 domain-containing protein</fullName>
    </recommendedName>
</protein>
<feature type="domain" description="Xylanase inhibitor C-terminal" evidence="5">
    <location>
        <begin position="225"/>
        <end position="307"/>
    </location>
</feature>
<evidence type="ECO:0000256" key="2">
    <source>
        <dbReference type="ARBA" id="ARBA00022670"/>
    </source>
</evidence>
<accession>A0A7J6XF62</accession>
<dbReference type="PANTHER" id="PTHR47967:SF128">
    <property type="entry name" value="ASPARTIC PROTEINASE CDR1-LIKE"/>
    <property type="match status" value="1"/>
</dbReference>
<dbReference type="OrthoDB" id="2747330at2759"/>
<evidence type="ECO:0000256" key="1">
    <source>
        <dbReference type="ARBA" id="ARBA00007447"/>
    </source>
</evidence>
<evidence type="ECO:0000256" key="3">
    <source>
        <dbReference type="ARBA" id="ARBA00022801"/>
    </source>
</evidence>
<evidence type="ECO:0000313" key="7">
    <source>
        <dbReference type="EMBL" id="KAF5207010.1"/>
    </source>
</evidence>
<keyword evidence="3" id="KW-0378">Hydrolase</keyword>
<dbReference type="Pfam" id="PF14543">
    <property type="entry name" value="TAXi_N"/>
    <property type="match status" value="1"/>
</dbReference>
<organism evidence="7 8">
    <name type="scientific">Thalictrum thalictroides</name>
    <name type="common">Rue-anemone</name>
    <name type="synonym">Anemone thalictroides</name>
    <dbReference type="NCBI Taxonomy" id="46969"/>
    <lineage>
        <taxon>Eukaryota</taxon>
        <taxon>Viridiplantae</taxon>
        <taxon>Streptophyta</taxon>
        <taxon>Embryophyta</taxon>
        <taxon>Tracheophyta</taxon>
        <taxon>Spermatophyta</taxon>
        <taxon>Magnoliopsida</taxon>
        <taxon>Ranunculales</taxon>
        <taxon>Ranunculaceae</taxon>
        <taxon>Thalictroideae</taxon>
        <taxon>Thalictrum</taxon>
    </lineage>
</organism>
<comment type="similarity">
    <text evidence="1">Belongs to the peptidase A1 family.</text>
</comment>
<evidence type="ECO:0000259" key="6">
    <source>
        <dbReference type="Pfam" id="PF14543"/>
    </source>
</evidence>
<comment type="caution">
    <text evidence="7">The sequence shown here is derived from an EMBL/GenBank/DDBJ whole genome shotgun (WGS) entry which is preliminary data.</text>
</comment>
<keyword evidence="4" id="KW-0732">Signal</keyword>
<gene>
    <name evidence="7" type="ORF">FRX31_003405</name>
</gene>
<dbReference type="Proteomes" id="UP000554482">
    <property type="component" value="Unassembled WGS sequence"/>
</dbReference>
<evidence type="ECO:0000256" key="4">
    <source>
        <dbReference type="SAM" id="SignalP"/>
    </source>
</evidence>
<dbReference type="Gene3D" id="2.40.70.10">
    <property type="entry name" value="Acid Proteases"/>
    <property type="match status" value="2"/>
</dbReference>
<dbReference type="AlphaFoldDB" id="A0A7J6XF62"/>
<feature type="signal peptide" evidence="4">
    <location>
        <begin position="1"/>
        <end position="23"/>
    </location>
</feature>
<evidence type="ECO:0000313" key="8">
    <source>
        <dbReference type="Proteomes" id="UP000554482"/>
    </source>
</evidence>
<proteinExistence type="inferred from homology"/>
<name>A0A7J6XF62_THATH</name>
<reference evidence="7 8" key="1">
    <citation type="submission" date="2020-06" db="EMBL/GenBank/DDBJ databases">
        <title>Transcriptomic and genomic resources for Thalictrum thalictroides and T. hernandezii: Facilitating candidate gene discovery in an emerging model plant lineage.</title>
        <authorList>
            <person name="Arias T."/>
            <person name="Riano-Pachon D.M."/>
            <person name="Di Stilio V.S."/>
        </authorList>
    </citation>
    <scope>NUCLEOTIDE SEQUENCE [LARGE SCALE GENOMIC DNA]</scope>
    <source>
        <strain evidence="8">cv. WT478/WT964</strain>
        <tissue evidence="7">Leaves</tissue>
    </source>
</reference>
<dbReference type="EMBL" id="JABWDY010001971">
    <property type="protein sequence ID" value="KAF5207010.1"/>
    <property type="molecule type" value="Genomic_DNA"/>
</dbReference>
<feature type="chain" id="PRO_5029843632" description="Peptidase A1 domain-containing protein" evidence="4">
    <location>
        <begin position="24"/>
        <end position="361"/>
    </location>
</feature>
<dbReference type="GO" id="GO:0008233">
    <property type="term" value="F:peptidase activity"/>
    <property type="evidence" value="ECO:0007669"/>
    <property type="project" value="UniProtKB-KW"/>
</dbReference>
<evidence type="ECO:0000259" key="5">
    <source>
        <dbReference type="Pfam" id="PF14541"/>
    </source>
</evidence>
<dbReference type="InterPro" id="IPR021109">
    <property type="entry name" value="Peptidase_aspartic_dom_sf"/>
</dbReference>
<dbReference type="SUPFAM" id="SSF50630">
    <property type="entry name" value="Acid proteases"/>
    <property type="match status" value="1"/>
</dbReference>
<sequence>MTSVTAAFTILLLILLQFSSAPASFLSSPEPRNTPTEFSARLINRNSVNSPFYNPKLAHYDRVKAAVNISIARQKYFQSKRFRLNDMMNPPVKSSDYEYITTKFSIGSPPVETFAVVDTASSLSWLQCRRPKPVFDPAKSQSRKVPCKGVTIQIFKMNYPGVGVFGLNRGQLSIISQAGYGGFSYCLAPKDKPPEAESSLHFHVNNNITGNSTPMLIKPNWDLLNMVSISLGDTRLVIPPENFKDGLVIDSSVPFTMLEHYALATLQFEIGRWLGGQVSDPMHKFNLCYLTTDYQIARLPDLTFHCTVVVTSAMLQLFFKTIFDPAFLHSTRGQSREVIGAVHSSGKNTQNDNAKGIMLHR</sequence>
<dbReference type="InterPro" id="IPR051708">
    <property type="entry name" value="Plant_Aspart_Prot_A1"/>
</dbReference>
<dbReference type="GO" id="GO:0005576">
    <property type="term" value="C:extracellular region"/>
    <property type="evidence" value="ECO:0007669"/>
    <property type="project" value="TreeGrafter"/>
</dbReference>
<evidence type="ECO:0008006" key="9">
    <source>
        <dbReference type="Google" id="ProtNLM"/>
    </source>
</evidence>
<keyword evidence="8" id="KW-1185">Reference proteome</keyword>
<dbReference type="PANTHER" id="PTHR47967">
    <property type="entry name" value="OS07G0603500 PROTEIN-RELATED"/>
    <property type="match status" value="1"/>
</dbReference>
<dbReference type="InterPro" id="IPR032861">
    <property type="entry name" value="TAXi_N"/>
</dbReference>